<dbReference type="InterPro" id="IPR013538">
    <property type="entry name" value="ASHA1/2-like_C"/>
</dbReference>
<organism evidence="3 4">
    <name type="scientific">Dyadobacter chenhuakuii</name>
    <dbReference type="NCBI Taxonomy" id="2909339"/>
    <lineage>
        <taxon>Bacteria</taxon>
        <taxon>Pseudomonadati</taxon>
        <taxon>Bacteroidota</taxon>
        <taxon>Cytophagia</taxon>
        <taxon>Cytophagales</taxon>
        <taxon>Spirosomataceae</taxon>
        <taxon>Dyadobacter</taxon>
    </lineage>
</organism>
<name>A0A9X1QDS7_9BACT</name>
<reference evidence="3" key="1">
    <citation type="submission" date="2022-01" db="EMBL/GenBank/DDBJ databases">
        <title>Novel species in genus Dyadobacter.</title>
        <authorList>
            <person name="Ma C."/>
        </authorList>
    </citation>
    <scope>NUCLEOTIDE SEQUENCE</scope>
    <source>
        <strain evidence="3">CY357</strain>
    </source>
</reference>
<dbReference type="EMBL" id="JAKFFV010000004">
    <property type="protein sequence ID" value="MCF2497959.1"/>
    <property type="molecule type" value="Genomic_DNA"/>
</dbReference>
<dbReference type="RefSeq" id="WP_235177228.1">
    <property type="nucleotide sequence ID" value="NZ_JAKFFV010000004.1"/>
</dbReference>
<accession>A0A9X1QDS7</accession>
<dbReference type="Proteomes" id="UP001139411">
    <property type="component" value="Unassembled WGS sequence"/>
</dbReference>
<comment type="caution">
    <text evidence="3">The sequence shown here is derived from an EMBL/GenBank/DDBJ whole genome shotgun (WGS) entry which is preliminary data.</text>
</comment>
<dbReference type="Pfam" id="PF08327">
    <property type="entry name" value="AHSA1"/>
    <property type="match status" value="1"/>
</dbReference>
<protein>
    <submittedName>
        <fullName evidence="3">SRPBCC domain-containing protein</fullName>
    </submittedName>
</protein>
<gene>
    <name evidence="3" type="ORF">L0661_06560</name>
</gene>
<dbReference type="AlphaFoldDB" id="A0A9X1QDS7"/>
<comment type="similarity">
    <text evidence="1">Belongs to the AHA1 family.</text>
</comment>
<dbReference type="CDD" id="cd07814">
    <property type="entry name" value="SRPBCC_CalC_Aha1-like"/>
    <property type="match status" value="1"/>
</dbReference>
<proteinExistence type="inferred from homology"/>
<evidence type="ECO:0000313" key="4">
    <source>
        <dbReference type="Proteomes" id="UP001139411"/>
    </source>
</evidence>
<evidence type="ECO:0000256" key="1">
    <source>
        <dbReference type="ARBA" id="ARBA00006817"/>
    </source>
</evidence>
<dbReference type="InterPro" id="IPR023393">
    <property type="entry name" value="START-like_dom_sf"/>
</dbReference>
<dbReference type="SUPFAM" id="SSF55961">
    <property type="entry name" value="Bet v1-like"/>
    <property type="match status" value="1"/>
</dbReference>
<evidence type="ECO:0000259" key="2">
    <source>
        <dbReference type="Pfam" id="PF08327"/>
    </source>
</evidence>
<evidence type="ECO:0000313" key="3">
    <source>
        <dbReference type="EMBL" id="MCF2497959.1"/>
    </source>
</evidence>
<dbReference type="Gene3D" id="3.30.530.20">
    <property type="match status" value="1"/>
</dbReference>
<feature type="domain" description="Activator of Hsp90 ATPase homologue 1/2-like C-terminal" evidence="2">
    <location>
        <begin position="16"/>
        <end position="137"/>
    </location>
</feature>
<sequence>MMDQALTVQDQTSIEAPLSKVWEILIAPKYVRQWDELPSDFGDYYLELGRVIDWSGRSRLTVTAHEPNALLKLSLYVEKWEQSPAAYDIAYTYRLSENENGVLLQLEIGDFAVLADGQSYYDASVEFAKTALEKIKNLAENRL</sequence>